<dbReference type="InterPro" id="IPR005170">
    <property type="entry name" value="Transptr-assoc_dom"/>
</dbReference>
<evidence type="ECO:0000259" key="12">
    <source>
        <dbReference type="PROSITE" id="PS51371"/>
    </source>
</evidence>
<evidence type="ECO:0000256" key="8">
    <source>
        <dbReference type="ARBA" id="ARBA00023136"/>
    </source>
</evidence>
<comment type="subcellular location">
    <subcellularLocation>
        <location evidence="1">Cell membrane</location>
        <topology evidence="1">Multi-pass membrane protein</topology>
    </subcellularLocation>
</comment>
<sequence>MLAAVGALVIGLLVIGVIIVANGYFVAQEFAYMSVDRTQLRARAEGGDAKAAKALNITDRTSFMLSGAQLGITVTGLLVGFVAEPLVGEALGTLLGGVGFPPAVSIGVATVLALALSTIVQMIFGELFPKNYTIAAPMKSSLALAPSTALYLKLTGWLITFFDVSSNAFLKLLRIEPVEDIDSSATAEDLDHILSQSRESGDLDDRTFMILDRLLDFPDRNVGHAMIPRSRADVLAPDDTIGHARELMASAHTRYPIIDKEHVPVGVLHLLDVLGTELPDATPVSALMRPAVVVPELMSLPDAVTQLRSEGERLASVIDEYGGFIGIITQEDMAEEILGDVADEHDLPVSEDIAIAGENQWIVGGDTPLDEVERTIGHDLPAGDFETISGLVLAEAGGLVDSGETHDIELAAEPEDYLDGDEAPVRILRAEVESVERHVPGVVKLTLIEEEGDEQ</sequence>
<dbReference type="InterPro" id="IPR016169">
    <property type="entry name" value="FAD-bd_PCMH_sub2"/>
</dbReference>
<evidence type="ECO:0000256" key="6">
    <source>
        <dbReference type="ARBA" id="ARBA00022989"/>
    </source>
</evidence>
<dbReference type="PROSITE" id="PS51846">
    <property type="entry name" value="CNNM"/>
    <property type="match status" value="1"/>
</dbReference>
<feature type="transmembrane region" description="Helical" evidence="11">
    <location>
        <begin position="6"/>
        <end position="27"/>
    </location>
</feature>
<evidence type="ECO:0000256" key="1">
    <source>
        <dbReference type="ARBA" id="ARBA00004651"/>
    </source>
</evidence>
<protein>
    <submittedName>
        <fullName evidence="14">HlyC/CorC family transporter</fullName>
    </submittedName>
</protein>
<keyword evidence="6 10" id="KW-1133">Transmembrane helix</keyword>
<evidence type="ECO:0000256" key="3">
    <source>
        <dbReference type="ARBA" id="ARBA00022475"/>
    </source>
</evidence>
<dbReference type="InterPro" id="IPR046342">
    <property type="entry name" value="CBS_dom_sf"/>
</dbReference>
<dbReference type="SUPFAM" id="SSF56176">
    <property type="entry name" value="FAD-binding/transporter-associated domain-like"/>
    <property type="match status" value="1"/>
</dbReference>
<feature type="transmembrane region" description="Helical" evidence="11">
    <location>
        <begin position="103"/>
        <end position="128"/>
    </location>
</feature>
<dbReference type="Pfam" id="PF00571">
    <property type="entry name" value="CBS"/>
    <property type="match status" value="2"/>
</dbReference>
<dbReference type="Gene3D" id="3.30.465.10">
    <property type="match status" value="1"/>
</dbReference>
<dbReference type="GO" id="GO:0050660">
    <property type="term" value="F:flavin adenine dinucleotide binding"/>
    <property type="evidence" value="ECO:0007669"/>
    <property type="project" value="InterPro"/>
</dbReference>
<dbReference type="InterPro" id="IPR000644">
    <property type="entry name" value="CBS_dom"/>
</dbReference>
<keyword evidence="8 10" id="KW-0472">Membrane</keyword>
<comment type="caution">
    <text evidence="14">The sequence shown here is derived from an EMBL/GenBank/DDBJ whole genome shotgun (WGS) entry which is preliminary data.</text>
</comment>
<dbReference type="GO" id="GO:0005886">
    <property type="term" value="C:plasma membrane"/>
    <property type="evidence" value="ECO:0007669"/>
    <property type="project" value="UniProtKB-SubCell"/>
</dbReference>
<dbReference type="CDD" id="cd04590">
    <property type="entry name" value="CBS_pair_CorC_HlyC_assoc"/>
    <property type="match status" value="1"/>
</dbReference>
<dbReference type="InterPro" id="IPR036318">
    <property type="entry name" value="FAD-bd_PCMH-like_sf"/>
</dbReference>
<feature type="domain" description="CNNM transmembrane" evidence="13">
    <location>
        <begin position="4"/>
        <end position="207"/>
    </location>
</feature>
<evidence type="ECO:0000256" key="10">
    <source>
        <dbReference type="PROSITE-ProRule" id="PRU01193"/>
    </source>
</evidence>
<organism evidence="14 15">
    <name type="scientific">Corynebacterium sanguinis</name>
    <dbReference type="NCBI Taxonomy" id="2594913"/>
    <lineage>
        <taxon>Bacteria</taxon>
        <taxon>Bacillati</taxon>
        <taxon>Actinomycetota</taxon>
        <taxon>Actinomycetes</taxon>
        <taxon>Mycobacteriales</taxon>
        <taxon>Corynebacteriaceae</taxon>
        <taxon>Corynebacterium</taxon>
    </lineage>
</organism>
<keyword evidence="7 9" id="KW-0129">CBS domain</keyword>
<gene>
    <name evidence="14" type="ORF">EKI59_08975</name>
</gene>
<dbReference type="SMART" id="SM01091">
    <property type="entry name" value="CorC_HlyC"/>
    <property type="match status" value="1"/>
</dbReference>
<dbReference type="Proteomes" id="UP000336646">
    <property type="component" value="Unassembled WGS sequence"/>
</dbReference>
<keyword evidence="4 10" id="KW-0812">Transmembrane</keyword>
<evidence type="ECO:0000256" key="7">
    <source>
        <dbReference type="ARBA" id="ARBA00023122"/>
    </source>
</evidence>
<dbReference type="OrthoDB" id="110231at2"/>
<name>A0A6C1TVK4_9CORY</name>
<dbReference type="PANTHER" id="PTHR43099:SF6">
    <property type="entry name" value="UPF0053 PROTEIN RV1842C"/>
    <property type="match status" value="1"/>
</dbReference>
<dbReference type="AlphaFoldDB" id="A0A6C1TVK4"/>
<comment type="similarity">
    <text evidence="2">Belongs to the UPF0053 family.</text>
</comment>
<keyword evidence="5" id="KW-0677">Repeat</keyword>
<feature type="domain" description="CBS" evidence="12">
    <location>
        <begin position="226"/>
        <end position="284"/>
    </location>
</feature>
<keyword evidence="3" id="KW-1003">Cell membrane</keyword>
<evidence type="ECO:0000256" key="2">
    <source>
        <dbReference type="ARBA" id="ARBA00006337"/>
    </source>
</evidence>
<dbReference type="InterPro" id="IPR002550">
    <property type="entry name" value="CNNM"/>
</dbReference>
<evidence type="ECO:0000313" key="15">
    <source>
        <dbReference type="Proteomes" id="UP000336646"/>
    </source>
</evidence>
<feature type="transmembrane region" description="Helical" evidence="11">
    <location>
        <begin position="63"/>
        <end position="83"/>
    </location>
</feature>
<evidence type="ECO:0000256" key="5">
    <source>
        <dbReference type="ARBA" id="ARBA00022737"/>
    </source>
</evidence>
<feature type="transmembrane region" description="Helical" evidence="11">
    <location>
        <begin position="140"/>
        <end position="162"/>
    </location>
</feature>
<dbReference type="InterPro" id="IPR051676">
    <property type="entry name" value="UPF0053_domain"/>
</dbReference>
<evidence type="ECO:0000259" key="13">
    <source>
        <dbReference type="PROSITE" id="PS51846"/>
    </source>
</evidence>
<dbReference type="Pfam" id="PF03471">
    <property type="entry name" value="CorC_HlyC"/>
    <property type="match status" value="1"/>
</dbReference>
<proteinExistence type="inferred from homology"/>
<dbReference type="Pfam" id="PF01595">
    <property type="entry name" value="CNNM"/>
    <property type="match status" value="1"/>
</dbReference>
<dbReference type="SUPFAM" id="SSF54631">
    <property type="entry name" value="CBS-domain pair"/>
    <property type="match status" value="1"/>
</dbReference>
<dbReference type="InterPro" id="IPR044751">
    <property type="entry name" value="Ion_transp-like_CBS"/>
</dbReference>
<dbReference type="PROSITE" id="PS51371">
    <property type="entry name" value="CBS"/>
    <property type="match status" value="2"/>
</dbReference>
<evidence type="ECO:0000256" key="4">
    <source>
        <dbReference type="ARBA" id="ARBA00022692"/>
    </source>
</evidence>
<dbReference type="PANTHER" id="PTHR43099">
    <property type="entry name" value="UPF0053 PROTEIN YRKA"/>
    <property type="match status" value="1"/>
</dbReference>
<accession>A0A6C1TVK4</accession>
<dbReference type="EMBL" id="RXIR01000020">
    <property type="protein sequence ID" value="TVS27428.1"/>
    <property type="molecule type" value="Genomic_DNA"/>
</dbReference>
<evidence type="ECO:0000256" key="11">
    <source>
        <dbReference type="SAM" id="Phobius"/>
    </source>
</evidence>
<reference evidence="14 15" key="1">
    <citation type="submission" date="2018-12" db="EMBL/GenBank/DDBJ databases">
        <title>Corynebacterium sanguinis sp. nov., a clinically-associated and environmental corynebacterium.</title>
        <authorList>
            <person name="Gonzales-Siles L."/>
            <person name="Jaen-Luchoro D."/>
            <person name="Cardew S."/>
            <person name="Inganas E."/>
            <person name="Ohlen M."/>
            <person name="Jensie-Markopolous S."/>
            <person name="Pinyeiro-Iglesias B."/>
            <person name="Molin K."/>
            <person name="Skovbjerg S."/>
            <person name="Svensson-Stadler L."/>
            <person name="Funke G."/>
            <person name="Moore E.R.B."/>
        </authorList>
    </citation>
    <scope>NUCLEOTIDE SEQUENCE [LARGE SCALE GENOMIC DNA]</scope>
    <source>
        <strain evidence="14 15">58734</strain>
    </source>
</reference>
<evidence type="ECO:0000313" key="14">
    <source>
        <dbReference type="EMBL" id="TVS27428.1"/>
    </source>
</evidence>
<dbReference type="RefSeq" id="WP_144773493.1">
    <property type="nucleotide sequence ID" value="NZ_RXIR01000020.1"/>
</dbReference>
<feature type="domain" description="CBS" evidence="12">
    <location>
        <begin position="287"/>
        <end position="347"/>
    </location>
</feature>
<evidence type="ECO:0000256" key="9">
    <source>
        <dbReference type="PROSITE-ProRule" id="PRU00703"/>
    </source>
</evidence>
<dbReference type="Gene3D" id="3.10.580.10">
    <property type="entry name" value="CBS-domain"/>
    <property type="match status" value="1"/>
</dbReference>